<evidence type="ECO:0000313" key="2">
    <source>
        <dbReference type="Proteomes" id="UP000006653"/>
    </source>
</evidence>
<dbReference type="KEGG" id="vg:4156529"/>
<accession>Q19CP8</accession>
<name>Q19CP8_9CAUD</name>
<gene>
    <name evidence="1" type="ORF">PHG25ORF118c</name>
</gene>
<organism evidence="1 2">
    <name type="scientific">Aeromonas phage 25</name>
    <dbReference type="NCBI Taxonomy" id="2911441"/>
    <lineage>
        <taxon>Viruses</taxon>
        <taxon>Duplodnaviria</taxon>
        <taxon>Heunggongvirae</taxon>
        <taxon>Uroviricota</taxon>
        <taxon>Caudoviricetes</taxon>
        <taxon>Pantevenvirales</taxon>
        <taxon>Straboviridae</taxon>
        <taxon>Tulanevirus</taxon>
        <taxon>Tulanevirus bteighttwo</taxon>
    </lineage>
</organism>
<dbReference type="EMBL" id="DQ529280">
    <property type="protein sequence ID" value="ABF72677.1"/>
    <property type="molecule type" value="Genomic_DNA"/>
</dbReference>
<dbReference type="Proteomes" id="UP000006653">
    <property type="component" value="Segment"/>
</dbReference>
<sequence>MTDQQEAFLHTKTSELVKVWCEYGGRLTERDLEV</sequence>
<dbReference type="GeneID" id="4156529"/>
<evidence type="ECO:0000313" key="1">
    <source>
        <dbReference type="EMBL" id="ABF72677.1"/>
    </source>
</evidence>
<protein>
    <submittedName>
        <fullName evidence="1">Uncharacterized protein</fullName>
    </submittedName>
</protein>
<proteinExistence type="predicted"/>
<dbReference type="RefSeq" id="YP_656353.1">
    <property type="nucleotide sequence ID" value="NC_008208.1"/>
</dbReference>
<keyword evidence="2" id="KW-1185">Reference proteome</keyword>
<reference evidence="1 2" key="1">
    <citation type="submission" date="2006-05" db="EMBL/GenBank/DDBJ databases">
        <title>Comlete genome of Aeromonas salmonicida bacteriophage 25.</title>
        <authorList>
            <person name="Petrov V.M."/>
            <person name="Nolan J.M."/>
            <person name="Bertrand C."/>
            <person name="Krisch H.M."/>
            <person name="Karam J.D."/>
        </authorList>
    </citation>
    <scope>NUCLEOTIDE SEQUENCE [LARGE SCALE GENOMIC DNA]</scope>
</reference>